<dbReference type="Proteomes" id="UP000291289">
    <property type="component" value="Unassembled WGS sequence"/>
</dbReference>
<feature type="transmembrane region" description="Helical" evidence="2">
    <location>
        <begin position="55"/>
        <end position="77"/>
    </location>
</feature>
<feature type="region of interest" description="Disordered" evidence="1">
    <location>
        <begin position="285"/>
        <end position="377"/>
    </location>
</feature>
<proteinExistence type="predicted"/>
<gene>
    <name evidence="3" type="ORF">EJ419_05355</name>
</gene>
<feature type="compositionally biased region" description="Low complexity" evidence="1">
    <location>
        <begin position="430"/>
        <end position="442"/>
    </location>
</feature>
<evidence type="ECO:0000313" key="4">
    <source>
        <dbReference type="Proteomes" id="UP000291289"/>
    </source>
</evidence>
<protein>
    <submittedName>
        <fullName evidence="3">Uncharacterized protein</fullName>
    </submittedName>
</protein>
<feature type="transmembrane region" description="Helical" evidence="2">
    <location>
        <begin position="248"/>
        <end position="268"/>
    </location>
</feature>
<keyword evidence="4" id="KW-1185">Reference proteome</keyword>
<feature type="compositionally biased region" description="Polar residues" evidence="1">
    <location>
        <begin position="1"/>
        <end position="14"/>
    </location>
</feature>
<dbReference type="RefSeq" id="WP_131284383.1">
    <property type="nucleotide sequence ID" value="NZ_RXLP01000021.1"/>
</dbReference>
<accession>A0A4R0QPE3</accession>
<dbReference type="AlphaFoldDB" id="A0A4R0QPE3"/>
<feature type="compositionally biased region" description="Basic and acidic residues" evidence="1">
    <location>
        <begin position="33"/>
        <end position="48"/>
    </location>
</feature>
<keyword evidence="2" id="KW-1133">Transmembrane helix</keyword>
<keyword evidence="2" id="KW-0812">Transmembrane</keyword>
<feature type="region of interest" description="Disordered" evidence="1">
    <location>
        <begin position="418"/>
        <end position="456"/>
    </location>
</feature>
<name>A0A4R0QPE3_9BIFI</name>
<comment type="caution">
    <text evidence="3">The sequence shown here is derived from an EMBL/GenBank/DDBJ whole genome shotgun (WGS) entry which is preliminary data.</text>
</comment>
<feature type="region of interest" description="Disordered" evidence="1">
    <location>
        <begin position="1"/>
        <end position="48"/>
    </location>
</feature>
<evidence type="ECO:0000256" key="2">
    <source>
        <dbReference type="SAM" id="Phobius"/>
    </source>
</evidence>
<evidence type="ECO:0000313" key="3">
    <source>
        <dbReference type="EMBL" id="TCD54084.1"/>
    </source>
</evidence>
<feature type="compositionally biased region" description="Basic residues" evidence="1">
    <location>
        <begin position="310"/>
        <end position="321"/>
    </location>
</feature>
<evidence type="ECO:0000256" key="1">
    <source>
        <dbReference type="SAM" id="MobiDB-lite"/>
    </source>
</evidence>
<dbReference type="EMBL" id="RXLP01000021">
    <property type="protein sequence ID" value="TCD54084.1"/>
    <property type="molecule type" value="Genomic_DNA"/>
</dbReference>
<organism evidence="3 4">
    <name type="scientific">Alloscardovia theropitheci</name>
    <dbReference type="NCBI Taxonomy" id="2496842"/>
    <lineage>
        <taxon>Bacteria</taxon>
        <taxon>Bacillati</taxon>
        <taxon>Actinomycetota</taxon>
        <taxon>Actinomycetes</taxon>
        <taxon>Bifidobacteriales</taxon>
        <taxon>Bifidobacteriaceae</taxon>
        <taxon>Alloscardovia</taxon>
    </lineage>
</organism>
<feature type="compositionally biased region" description="Polar residues" evidence="1">
    <location>
        <begin position="420"/>
        <end position="429"/>
    </location>
</feature>
<keyword evidence="2" id="KW-0472">Membrane</keyword>
<feature type="compositionally biased region" description="Polar residues" evidence="1">
    <location>
        <begin position="357"/>
        <end position="377"/>
    </location>
</feature>
<sequence>MNENMDSSSENTQVDAGENAGASGEFSLPDQQSEVREQAEGKEPDMKKSWSRSKVMRVIVMPVFAVLTVVALVMAILNLTVLRPAQVVSASANTNSNYVVVDAGVANLVADNVAVTATIRETAAQRSAAVTGDENSANRMMCVAVGSTTDVDAWMRGQAVEYTTIRGLSSWTGLATGTVERSGRAVRNAVDMSESDLWSQSNCAERTATLRVVGAQANQKIVIYSPSGVASVRMNWTRQNMPNTSLPWFAWMVVFAVMSALSFTWLAGEDPFGSKRRQAKREALRASQAALRGDNEPIPGVDAPYVPYQKKSKSGITHRTRQGGFFSNLFGKNQEDRSGTANENEEEKSKPIVVDPSSVNLVASTGADTTDNAWSPSVINRPIAAQDTQTNSDSNTGSGLSGEELLEYLARLAIEDRGNAENSSNSQIMNSNTLDSDNSDLSKFMPGNDENSAEEE</sequence>
<dbReference type="OrthoDB" id="3249401at2"/>
<reference evidence="3 4" key="1">
    <citation type="submission" date="2018-12" db="EMBL/GenBank/DDBJ databases">
        <title>Alloscrdovia theropitheci sp. nov: a novel taxon from the feces of the bleeding-herat monkey (Theropithecus geleda).</title>
        <authorList>
            <person name="Modesto M."/>
        </authorList>
    </citation>
    <scope>NUCLEOTIDE SEQUENCE [LARGE SCALE GENOMIC DNA]</scope>
    <source>
        <strain evidence="3 4">GLDI4/2</strain>
    </source>
</reference>